<sequence length="43" mass="4465">MSGRGPVLRGGVGLRELTGLVEVRPTPVRLRGVRPGGTAARRG</sequence>
<gene>
    <name evidence="1" type="ORF">KCH_11510</name>
</gene>
<proteinExistence type="predicted"/>
<accession>A0A066Z9T0</accession>
<protein>
    <submittedName>
        <fullName evidence="1">Uncharacterized protein</fullName>
    </submittedName>
</protein>
<dbReference type="EMBL" id="JNBY01000050">
    <property type="protein sequence ID" value="KDN87066.1"/>
    <property type="molecule type" value="Genomic_DNA"/>
</dbReference>
<dbReference type="AlphaFoldDB" id="A0A066Z9T0"/>
<keyword evidence="2" id="KW-1185">Reference proteome</keyword>
<dbReference type="HOGENOM" id="CLU_3234804_0_0_11"/>
<organism evidence="1 2">
    <name type="scientific">Kitasatospora cheerisanensis KCTC 2395</name>
    <dbReference type="NCBI Taxonomy" id="1348663"/>
    <lineage>
        <taxon>Bacteria</taxon>
        <taxon>Bacillati</taxon>
        <taxon>Actinomycetota</taxon>
        <taxon>Actinomycetes</taxon>
        <taxon>Kitasatosporales</taxon>
        <taxon>Streptomycetaceae</taxon>
        <taxon>Kitasatospora</taxon>
    </lineage>
</organism>
<reference evidence="1 2" key="1">
    <citation type="submission" date="2014-05" db="EMBL/GenBank/DDBJ databases">
        <title>Draft Genome Sequence of Kitasatospora cheerisanensis KCTC 2395.</title>
        <authorList>
            <person name="Nam D.H."/>
        </authorList>
    </citation>
    <scope>NUCLEOTIDE SEQUENCE [LARGE SCALE GENOMIC DNA]</scope>
    <source>
        <strain evidence="1 2">KCTC 2395</strain>
    </source>
</reference>
<evidence type="ECO:0000313" key="2">
    <source>
        <dbReference type="Proteomes" id="UP000027178"/>
    </source>
</evidence>
<name>A0A066Z9T0_9ACTN</name>
<evidence type="ECO:0000313" key="1">
    <source>
        <dbReference type="EMBL" id="KDN87066.1"/>
    </source>
</evidence>
<dbReference type="Proteomes" id="UP000027178">
    <property type="component" value="Unassembled WGS sequence"/>
</dbReference>
<comment type="caution">
    <text evidence="1">The sequence shown here is derived from an EMBL/GenBank/DDBJ whole genome shotgun (WGS) entry which is preliminary data.</text>
</comment>